<keyword evidence="1" id="KW-1133">Transmembrane helix</keyword>
<dbReference type="PANTHER" id="PTHR46825:SF9">
    <property type="entry name" value="BETA-LACTAMASE-RELATED DOMAIN-CONTAINING PROTEIN"/>
    <property type="match status" value="1"/>
</dbReference>
<comment type="caution">
    <text evidence="3">The sequence shown here is derived from an EMBL/GenBank/DDBJ whole genome shotgun (WGS) entry which is preliminary data.</text>
</comment>
<dbReference type="RefSeq" id="WP_237100162.1">
    <property type="nucleotide sequence ID" value="NZ_AP025343.1"/>
</dbReference>
<feature type="domain" description="Beta-lactamase-related" evidence="2">
    <location>
        <begin position="61"/>
        <end position="380"/>
    </location>
</feature>
<sequence length="651" mass="71426">MKRTRITRVTRIVIAFAIMILFTSTTVFTTPGLVAAEHGRGAGESMSTPSGIPYEELGQEIDRFVEPFIGQSTPGAAIVITKDDHIIFSKGYGYANLEQKTPVDPAKTVFGFGSINKLFVWTSIMQLVEKGEMALDQDVRTYFPKSFADKLRADKPFTLLDMMSHTAGYEEYSGGLFIKATKKLDSLENVLLSSQPAQTYEPGKVMSYSNFSTALAGYAVEKVSGESFSDYELKHILRPLGMDHTSGHPELGDRPELQKLEATGYGRLGSGKFEAREKHYIPFYPAGAMKGTAEDLARFAIGLTAADHPLFKSVKMQQSMLAQSYTPHPEMPSNAHGFWEYSVNPRTVGHSGGAVGFSSNFAIVPEERLGIVVLTNTEVEPDIVPSLVNKLIQNKKANDIVPGTHLPSSQDAAGNYVLSRNTLTTFQEIMGYLTRVSVKPSGEHDLTVTAMGRSGEYTQVSPNLYRLKNTKSKSLQMSAAYLYVEKDEKGKVVRLSGGQGMDMLPVKASRSNAVLLLSAVVGAMAVIFFAVTPVAMFIRWLIRRRKGLNSTVSSLLMAAIVGCGTITAAMVLFLMATMITNPYAEVSLFNRCILINYFAAAIAVICAAVAIWAGRKQPLTRSQIWFRVATAVIWIGFIIDLINWKFFHIIS</sequence>
<proteinExistence type="predicted"/>
<dbReference type="AlphaFoldDB" id="A0A920CS06"/>
<name>A0A920CS06_9BACL</name>
<keyword evidence="1" id="KW-0472">Membrane</keyword>
<feature type="transmembrane region" description="Helical" evidence="1">
    <location>
        <begin position="588"/>
        <end position="612"/>
    </location>
</feature>
<dbReference type="InterPro" id="IPR050491">
    <property type="entry name" value="AmpC-like"/>
</dbReference>
<protein>
    <recommendedName>
        <fullName evidence="2">Beta-lactamase-related domain-containing protein</fullName>
    </recommendedName>
</protein>
<reference evidence="3 4" key="1">
    <citation type="submission" date="2021-03" db="EMBL/GenBank/DDBJ databases">
        <title>Antimicrobial resistance genes in bacteria isolated from Japanese honey, and their potential for conferring macrolide and lincosamide resistance in the American foulbrood pathogen Paenibacillus larvae.</title>
        <authorList>
            <person name="Okamoto M."/>
            <person name="Kumagai M."/>
            <person name="Kanamori H."/>
            <person name="Takamatsu D."/>
        </authorList>
    </citation>
    <scope>NUCLEOTIDE SEQUENCE [LARGE SCALE GENOMIC DNA]</scope>
    <source>
        <strain evidence="3 4">J34TS1</strain>
    </source>
</reference>
<evidence type="ECO:0000259" key="2">
    <source>
        <dbReference type="Pfam" id="PF00144"/>
    </source>
</evidence>
<gene>
    <name evidence="3" type="ORF">J34TS1_35550</name>
</gene>
<dbReference type="Gene3D" id="3.40.710.10">
    <property type="entry name" value="DD-peptidase/beta-lactamase superfamily"/>
    <property type="match status" value="1"/>
</dbReference>
<keyword evidence="1" id="KW-0812">Transmembrane</keyword>
<organism evidence="3 4">
    <name type="scientific">Paenibacillus azoreducens</name>
    <dbReference type="NCBI Taxonomy" id="116718"/>
    <lineage>
        <taxon>Bacteria</taxon>
        <taxon>Bacillati</taxon>
        <taxon>Bacillota</taxon>
        <taxon>Bacilli</taxon>
        <taxon>Bacillales</taxon>
        <taxon>Paenibacillaceae</taxon>
        <taxon>Paenibacillus</taxon>
    </lineage>
</organism>
<evidence type="ECO:0000313" key="3">
    <source>
        <dbReference type="EMBL" id="GIO48790.1"/>
    </source>
</evidence>
<dbReference type="Proteomes" id="UP000682811">
    <property type="component" value="Unassembled WGS sequence"/>
</dbReference>
<accession>A0A920CS06</accession>
<feature type="transmembrane region" description="Helical" evidence="1">
    <location>
        <begin position="624"/>
        <end position="644"/>
    </location>
</feature>
<dbReference type="PANTHER" id="PTHR46825">
    <property type="entry name" value="D-ALANYL-D-ALANINE-CARBOXYPEPTIDASE/ENDOPEPTIDASE AMPH"/>
    <property type="match status" value="1"/>
</dbReference>
<evidence type="ECO:0000313" key="4">
    <source>
        <dbReference type="Proteomes" id="UP000682811"/>
    </source>
</evidence>
<evidence type="ECO:0000256" key="1">
    <source>
        <dbReference type="SAM" id="Phobius"/>
    </source>
</evidence>
<dbReference type="SUPFAM" id="SSF56601">
    <property type="entry name" value="beta-lactamase/transpeptidase-like"/>
    <property type="match status" value="1"/>
</dbReference>
<dbReference type="InterPro" id="IPR012338">
    <property type="entry name" value="Beta-lactam/transpept-like"/>
</dbReference>
<feature type="transmembrane region" description="Helical" evidence="1">
    <location>
        <begin position="554"/>
        <end position="576"/>
    </location>
</feature>
<keyword evidence="4" id="KW-1185">Reference proteome</keyword>
<feature type="transmembrane region" description="Helical" evidence="1">
    <location>
        <begin position="513"/>
        <end position="542"/>
    </location>
</feature>
<dbReference type="Pfam" id="PF00144">
    <property type="entry name" value="Beta-lactamase"/>
    <property type="match status" value="1"/>
</dbReference>
<dbReference type="InterPro" id="IPR001466">
    <property type="entry name" value="Beta-lactam-related"/>
</dbReference>
<dbReference type="EMBL" id="BORT01000016">
    <property type="protein sequence ID" value="GIO48790.1"/>
    <property type="molecule type" value="Genomic_DNA"/>
</dbReference>